<dbReference type="PANTHER" id="PTHR24186">
    <property type="entry name" value="PROTEIN PHOSPHATASE 1 REGULATORY SUBUNIT"/>
    <property type="match status" value="1"/>
</dbReference>
<dbReference type="AlphaFoldDB" id="A0A315AT28"/>
<dbReference type="STRING" id="2094558.A0A315AT28"/>
<feature type="domain" description="PGG" evidence="7">
    <location>
        <begin position="79"/>
        <end position="130"/>
    </location>
</feature>
<keyword evidence="5" id="KW-0040">ANK repeat</keyword>
<evidence type="ECO:0000256" key="2">
    <source>
        <dbReference type="ARBA" id="ARBA00022692"/>
    </source>
</evidence>
<evidence type="ECO:0000256" key="6">
    <source>
        <dbReference type="ARBA" id="ARBA00023136"/>
    </source>
</evidence>
<protein>
    <recommendedName>
        <fullName evidence="7">PGG domain-containing protein</fullName>
    </recommendedName>
</protein>
<evidence type="ECO:0000313" key="8">
    <source>
        <dbReference type="EMBL" id="PQQ17436.1"/>
    </source>
</evidence>
<reference evidence="8 9" key="1">
    <citation type="submission" date="2018-02" db="EMBL/GenBank/DDBJ databases">
        <title>Draft genome of wild Prunus yedoensis var. nudiflora.</title>
        <authorList>
            <person name="Baek S."/>
            <person name="Kim J.-H."/>
            <person name="Choi K."/>
            <person name="Kim G.-B."/>
            <person name="Cho A."/>
            <person name="Jang H."/>
            <person name="Shin C.-H."/>
            <person name="Yu H.-J."/>
            <person name="Mun J.-H."/>
        </authorList>
    </citation>
    <scope>NUCLEOTIDE SEQUENCE [LARGE SCALE GENOMIC DNA]</scope>
    <source>
        <strain evidence="9">cv. Jeju island</strain>
        <tissue evidence="8">Leaf</tissue>
    </source>
</reference>
<comment type="subcellular location">
    <subcellularLocation>
        <location evidence="1">Membrane</location>
        <topology evidence="1">Multi-pass membrane protein</topology>
    </subcellularLocation>
</comment>
<keyword evidence="6" id="KW-0472">Membrane</keyword>
<dbReference type="PANTHER" id="PTHR24186:SF38">
    <property type="entry name" value="ANKYRIN REPEAT FAMILY PROTEIN"/>
    <property type="match status" value="1"/>
</dbReference>
<sequence length="131" mass="14486">MPKVDTANGLVLLHPRPHRVQVYHHPCLGSLLICHHHIVAGHPASQQPYTNPSKKHQQELSETLYHKQRKHHKVYSIEAIQRSRNTLTLAAILIATVTFAASISPPGGVHQEGAMKGKAIAGRTTAFKVFE</sequence>
<dbReference type="OrthoDB" id="20872at2759"/>
<evidence type="ECO:0000256" key="4">
    <source>
        <dbReference type="ARBA" id="ARBA00022989"/>
    </source>
</evidence>
<dbReference type="Proteomes" id="UP000250321">
    <property type="component" value="Unassembled WGS sequence"/>
</dbReference>
<keyword evidence="2" id="KW-0812">Transmembrane</keyword>
<dbReference type="Pfam" id="PF13962">
    <property type="entry name" value="PGG"/>
    <property type="match status" value="1"/>
</dbReference>
<keyword evidence="3" id="KW-0677">Repeat</keyword>
<evidence type="ECO:0000259" key="7">
    <source>
        <dbReference type="Pfam" id="PF13962"/>
    </source>
</evidence>
<organism evidence="8 9">
    <name type="scientific">Prunus yedoensis var. nudiflora</name>
    <dbReference type="NCBI Taxonomy" id="2094558"/>
    <lineage>
        <taxon>Eukaryota</taxon>
        <taxon>Viridiplantae</taxon>
        <taxon>Streptophyta</taxon>
        <taxon>Embryophyta</taxon>
        <taxon>Tracheophyta</taxon>
        <taxon>Spermatophyta</taxon>
        <taxon>Magnoliopsida</taxon>
        <taxon>eudicotyledons</taxon>
        <taxon>Gunneridae</taxon>
        <taxon>Pentapetalae</taxon>
        <taxon>rosids</taxon>
        <taxon>fabids</taxon>
        <taxon>Rosales</taxon>
        <taxon>Rosaceae</taxon>
        <taxon>Amygdaloideae</taxon>
        <taxon>Amygdaleae</taxon>
        <taxon>Prunus</taxon>
    </lineage>
</organism>
<dbReference type="EMBL" id="PJQY01000151">
    <property type="protein sequence ID" value="PQQ17436.1"/>
    <property type="molecule type" value="Genomic_DNA"/>
</dbReference>
<keyword evidence="4" id="KW-1133">Transmembrane helix</keyword>
<accession>A0A315AT28</accession>
<dbReference type="InterPro" id="IPR026961">
    <property type="entry name" value="PGG_dom"/>
</dbReference>
<dbReference type="GO" id="GO:0005886">
    <property type="term" value="C:plasma membrane"/>
    <property type="evidence" value="ECO:0007669"/>
    <property type="project" value="TreeGrafter"/>
</dbReference>
<evidence type="ECO:0000313" key="9">
    <source>
        <dbReference type="Proteomes" id="UP000250321"/>
    </source>
</evidence>
<evidence type="ECO:0000256" key="3">
    <source>
        <dbReference type="ARBA" id="ARBA00022737"/>
    </source>
</evidence>
<proteinExistence type="predicted"/>
<gene>
    <name evidence="8" type="ORF">Pyn_39463</name>
</gene>
<comment type="caution">
    <text evidence="8">The sequence shown here is derived from an EMBL/GenBank/DDBJ whole genome shotgun (WGS) entry which is preliminary data.</text>
</comment>
<name>A0A315AT28_PRUYE</name>
<evidence type="ECO:0000256" key="1">
    <source>
        <dbReference type="ARBA" id="ARBA00004141"/>
    </source>
</evidence>
<evidence type="ECO:0000256" key="5">
    <source>
        <dbReference type="ARBA" id="ARBA00023043"/>
    </source>
</evidence>
<keyword evidence="9" id="KW-1185">Reference proteome</keyword>